<reference evidence="2" key="1">
    <citation type="submission" date="2020-10" db="EMBL/GenBank/DDBJ databases">
        <title>Chromosome-scale genome assembly of the Allis shad, Alosa alosa.</title>
        <authorList>
            <person name="Margot Z."/>
            <person name="Christophe K."/>
            <person name="Cabau C."/>
            <person name="Louis A."/>
            <person name="Berthelot C."/>
            <person name="Parey E."/>
            <person name="Roest Crollius H."/>
            <person name="Montfort J."/>
            <person name="Robinson-Rechavi M."/>
            <person name="Bucao C."/>
            <person name="Bouchez O."/>
            <person name="Gislard M."/>
            <person name="Lluch J."/>
            <person name="Milhes M."/>
            <person name="Lampietro C."/>
            <person name="Lopez Roques C."/>
            <person name="Donnadieu C."/>
            <person name="Braasch I."/>
            <person name="Desvignes T."/>
            <person name="Postlethwait J."/>
            <person name="Bobe J."/>
            <person name="Guiguen Y."/>
        </authorList>
    </citation>
    <scope>NUCLEOTIDE SEQUENCE</scope>
    <source>
        <strain evidence="2">M-15738</strain>
        <tissue evidence="2">Blood</tissue>
    </source>
</reference>
<feature type="compositionally biased region" description="Gly residues" evidence="1">
    <location>
        <begin position="31"/>
        <end position="44"/>
    </location>
</feature>
<dbReference type="PANTHER" id="PTHR22741">
    <property type="entry name" value="P140CAP/SNIP-RELATED"/>
    <property type="match status" value="1"/>
</dbReference>
<protein>
    <submittedName>
        <fullName evidence="2">Uncharacterized protein</fullName>
    </submittedName>
</protein>
<dbReference type="PANTHER" id="PTHR22741:SF5">
    <property type="entry name" value="SRC KINASE SIGNALING INHIBITOR 1"/>
    <property type="match status" value="1"/>
</dbReference>
<dbReference type="GO" id="GO:0005737">
    <property type="term" value="C:cytoplasm"/>
    <property type="evidence" value="ECO:0007669"/>
    <property type="project" value="TreeGrafter"/>
</dbReference>
<gene>
    <name evidence="2" type="ORF">AALO_G00280410</name>
</gene>
<dbReference type="GO" id="GO:0014069">
    <property type="term" value="C:postsynaptic density"/>
    <property type="evidence" value="ECO:0007669"/>
    <property type="project" value="TreeGrafter"/>
</dbReference>
<sequence>MGNAPFQGPVWKKASMISADDAEYPREYHTMGGGGGGGGAGGSGRRFSSSGLIHTSSARSLEALTNLQKAEMDALAKLHKADIERQRDAHYKSRQQASATATATTLVNTNSARQQQQPNYWSFKARTPRHSQPSPVSLADQAGRVSFASAESLETMSESDVPLGFSRMNRLRQSLPLARSPSQTKLRAPGVLFLQLGDEVRRVHITHELTSLETLHALLVHMFPQKLTMGGAL</sequence>
<accession>A0AAV6FKD6</accession>
<name>A0AAV6FKD6_9TELE</name>
<dbReference type="EMBL" id="JADWDJ010000022">
    <property type="protein sequence ID" value="KAG5262914.1"/>
    <property type="molecule type" value="Genomic_DNA"/>
</dbReference>
<organism evidence="2 3">
    <name type="scientific">Alosa alosa</name>
    <name type="common">allis shad</name>
    <dbReference type="NCBI Taxonomy" id="278164"/>
    <lineage>
        <taxon>Eukaryota</taxon>
        <taxon>Metazoa</taxon>
        <taxon>Chordata</taxon>
        <taxon>Craniata</taxon>
        <taxon>Vertebrata</taxon>
        <taxon>Euteleostomi</taxon>
        <taxon>Actinopterygii</taxon>
        <taxon>Neopterygii</taxon>
        <taxon>Teleostei</taxon>
        <taxon>Clupei</taxon>
        <taxon>Clupeiformes</taxon>
        <taxon>Clupeoidei</taxon>
        <taxon>Clupeidae</taxon>
        <taxon>Alosa</taxon>
    </lineage>
</organism>
<evidence type="ECO:0000313" key="3">
    <source>
        <dbReference type="Proteomes" id="UP000823561"/>
    </source>
</evidence>
<dbReference type="Proteomes" id="UP000823561">
    <property type="component" value="Chromosome 22"/>
</dbReference>
<proteinExistence type="predicted"/>
<comment type="caution">
    <text evidence="2">The sequence shown here is derived from an EMBL/GenBank/DDBJ whole genome shotgun (WGS) entry which is preliminary data.</text>
</comment>
<dbReference type="GO" id="GO:0015629">
    <property type="term" value="C:actin cytoskeleton"/>
    <property type="evidence" value="ECO:0007669"/>
    <property type="project" value="TreeGrafter"/>
</dbReference>
<dbReference type="AlphaFoldDB" id="A0AAV6FKD6"/>
<evidence type="ECO:0000256" key="1">
    <source>
        <dbReference type="SAM" id="MobiDB-lite"/>
    </source>
</evidence>
<dbReference type="InterPro" id="IPR051825">
    <property type="entry name" value="SRCIN1"/>
</dbReference>
<feature type="region of interest" description="Disordered" evidence="1">
    <location>
        <begin position="31"/>
        <end position="50"/>
    </location>
</feature>
<dbReference type="GO" id="GO:0061001">
    <property type="term" value="P:regulation of dendritic spine morphogenesis"/>
    <property type="evidence" value="ECO:0007669"/>
    <property type="project" value="TreeGrafter"/>
</dbReference>
<evidence type="ECO:0000313" key="2">
    <source>
        <dbReference type="EMBL" id="KAG5262914.1"/>
    </source>
</evidence>
<keyword evidence="3" id="KW-1185">Reference proteome</keyword>